<keyword evidence="3" id="KW-0614">Plasmid</keyword>
<keyword evidence="4" id="KW-1185">Reference proteome</keyword>
<dbReference type="CDD" id="cd04186">
    <property type="entry name" value="GT_2_like_c"/>
    <property type="match status" value="1"/>
</dbReference>
<name>A0AA44EGK7_9HYPH</name>
<dbReference type="PANTHER" id="PTHR43179">
    <property type="entry name" value="RHAMNOSYLTRANSFERASE WBBL"/>
    <property type="match status" value="1"/>
</dbReference>
<evidence type="ECO:0000313" key="3">
    <source>
        <dbReference type="EMBL" id="NRF18344.1"/>
    </source>
</evidence>
<dbReference type="Proteomes" id="UP001155820">
    <property type="component" value="Unassembled WGS sequence"/>
</dbReference>
<evidence type="ECO:0000313" key="4">
    <source>
        <dbReference type="Proteomes" id="UP001155820"/>
    </source>
</evidence>
<feature type="domain" description="Glycosyltransferase 2-like" evidence="2">
    <location>
        <begin position="190"/>
        <end position="298"/>
    </location>
</feature>
<evidence type="ECO:0000256" key="1">
    <source>
        <dbReference type="SAM" id="MobiDB-lite"/>
    </source>
</evidence>
<dbReference type="Pfam" id="PF00535">
    <property type="entry name" value="Glycos_transf_2"/>
    <property type="match status" value="2"/>
</dbReference>
<geneLocation type="plasmid" evidence="3">
    <name>unnamed5</name>
</geneLocation>
<reference evidence="3" key="1">
    <citation type="submission" date="2019-07" db="EMBL/GenBank/DDBJ databases">
        <title>FDA dAtabase for Regulatory Grade micrObial Sequences (FDA-ARGOS): Supporting development and validation of Infectious Disease Dx tests.</title>
        <authorList>
            <person name="Bachman M."/>
            <person name="Young C."/>
            <person name="Tallon L."/>
            <person name="Sadzewicz L."/>
            <person name="Vavikolanu K."/>
            <person name="Mehta A."/>
            <person name="Aluvathingal J."/>
            <person name="Nadendla S."/>
            <person name="Nandy P."/>
            <person name="Geyer C."/>
            <person name="Yan Y."/>
            <person name="Sichtig H."/>
        </authorList>
    </citation>
    <scope>NUCLEOTIDE SEQUENCE</scope>
    <source>
        <strain evidence="3">FDAARGOS_618</strain>
        <plasmid evidence="3">unnamed5</plasmid>
    </source>
</reference>
<feature type="domain" description="Glycosyltransferase 2-like" evidence="2">
    <location>
        <begin position="448"/>
        <end position="569"/>
    </location>
</feature>
<dbReference type="Gene3D" id="3.90.550.10">
    <property type="entry name" value="Spore Coat Polysaccharide Biosynthesis Protein SpsA, Chain A"/>
    <property type="match status" value="2"/>
</dbReference>
<dbReference type="InterPro" id="IPR029044">
    <property type="entry name" value="Nucleotide-diphossugar_trans"/>
</dbReference>
<sequence>MTLTLATSKDLVQATDHSDLWSSSGDDPFFDIRFNTFRQPILVVFLRSTDGEIIEPKIYINRGHGYREQDTIQHDPGRSFIVIADVGRSGLIKSLRIDPSTQPGAFSFSAEAFPDRQSAERVIHQRMVSDMRGAARWDIGRLPRFRKKLLPSFRLRRPKSKLIHFIDAQQRFARNLPDARPEASDTVWLSIVVPVYNAPKRYLEDLVTSFQIQEAEGVELILCDDASSSDETLRWYKGFAQRKNIKIVRNPVNGGIAKATNAGLAQASGTWITLLDHDDIIAPHALKVIATALVRNPHCEFLYTDEVVVNDHLVPDGLMLKPAFDPVLLTGVNYINHFSVYRHDRLRKIGYLRTGFDGSQDYDLLLRYLEGVPEHQVLHVPYAAYWWRRTGQTYSRRFIDRATEAARVALVERFERQGESVTVVPGLTETLHRVEFPVATEHGWPKVSVIIPSRDSHALISTVLEGLFEGTDYPNLEVIIIDNGTTDRRVLELYQHYRNTRPGFSAIITEESFNFAKAINRGMKNASGEHFLILNNDIEVIDAGWLKEMVSCLKFDATGIVGAKLLYPNNKIQHAGVIVGFGGLAGHWYLNKPANYGGPMNRLHLRNSVTCVTGAAMLISGNCRRAIGDWDEANFAVAYNDVDYCIRAHKAGFRIIWTPFACLYHHESASRGSDLVGQRKRRFEQEKENLRLLHGTDTFEDPSINPGYEKRHSTPDIEIPAKLAPARAGLRVNTGTEIAPLSYPNKEPPEIDQAAQGGSNADTVFPVELGRTIQP</sequence>
<proteinExistence type="predicted"/>
<accession>A0AA44EGK7</accession>
<dbReference type="EMBL" id="JABRWM010000005">
    <property type="protein sequence ID" value="NRF18344.1"/>
    <property type="molecule type" value="Genomic_DNA"/>
</dbReference>
<dbReference type="RefSeq" id="WP_172873261.1">
    <property type="nucleotide sequence ID" value="NZ_JABRWL010000003.1"/>
</dbReference>
<feature type="region of interest" description="Disordered" evidence="1">
    <location>
        <begin position="739"/>
        <end position="764"/>
    </location>
</feature>
<gene>
    <name evidence="3" type="ORF">FOB26_04330</name>
</gene>
<comment type="caution">
    <text evidence="3">The sequence shown here is derived from an EMBL/GenBank/DDBJ whole genome shotgun (WGS) entry which is preliminary data.</text>
</comment>
<dbReference type="InterPro" id="IPR001173">
    <property type="entry name" value="Glyco_trans_2-like"/>
</dbReference>
<dbReference type="AlphaFoldDB" id="A0AA44EGK7"/>
<evidence type="ECO:0000259" key="2">
    <source>
        <dbReference type="Pfam" id="PF00535"/>
    </source>
</evidence>
<organism evidence="3 4">
    <name type="scientific">Agrobacterium pusense</name>
    <dbReference type="NCBI Taxonomy" id="648995"/>
    <lineage>
        <taxon>Bacteria</taxon>
        <taxon>Pseudomonadati</taxon>
        <taxon>Pseudomonadota</taxon>
        <taxon>Alphaproteobacteria</taxon>
        <taxon>Hyphomicrobiales</taxon>
        <taxon>Rhizobiaceae</taxon>
        <taxon>Rhizobium/Agrobacterium group</taxon>
        <taxon>Agrobacterium</taxon>
    </lineage>
</organism>
<protein>
    <submittedName>
        <fullName evidence="3">Glycosyltransferase</fullName>
    </submittedName>
</protein>
<dbReference type="SUPFAM" id="SSF53448">
    <property type="entry name" value="Nucleotide-diphospho-sugar transferases"/>
    <property type="match status" value="2"/>
</dbReference>
<dbReference type="PANTHER" id="PTHR43179:SF7">
    <property type="entry name" value="RHAMNOSYLTRANSFERASE WBBL"/>
    <property type="match status" value="1"/>
</dbReference>